<organism evidence="2 3">
    <name type="scientific">Herpetosiphon geysericola</name>
    <dbReference type="NCBI Taxonomy" id="70996"/>
    <lineage>
        <taxon>Bacteria</taxon>
        <taxon>Bacillati</taxon>
        <taxon>Chloroflexota</taxon>
        <taxon>Chloroflexia</taxon>
        <taxon>Herpetosiphonales</taxon>
        <taxon>Herpetosiphonaceae</taxon>
        <taxon>Herpetosiphon</taxon>
    </lineage>
</organism>
<evidence type="ECO:0000259" key="1">
    <source>
        <dbReference type="PROSITE" id="PS51186"/>
    </source>
</evidence>
<dbReference type="Gene3D" id="3.40.630.30">
    <property type="match status" value="1"/>
</dbReference>
<dbReference type="SUPFAM" id="SSF55729">
    <property type="entry name" value="Acyl-CoA N-acyltransferases (Nat)"/>
    <property type="match status" value="1"/>
</dbReference>
<gene>
    <name evidence="2" type="ORF">SE18_14160</name>
</gene>
<evidence type="ECO:0000313" key="3">
    <source>
        <dbReference type="Proteomes" id="UP000050277"/>
    </source>
</evidence>
<proteinExistence type="predicted"/>
<dbReference type="InterPro" id="IPR039968">
    <property type="entry name" value="BcerS-like"/>
</dbReference>
<dbReference type="PANTHER" id="PTHR41368:SF1">
    <property type="entry name" value="PROTEIN YGHO"/>
    <property type="match status" value="1"/>
</dbReference>
<accession>A0A0P6YLA1</accession>
<dbReference type="AlphaFoldDB" id="A0A0P6YLA1"/>
<evidence type="ECO:0000313" key="2">
    <source>
        <dbReference type="EMBL" id="KPL86027.1"/>
    </source>
</evidence>
<protein>
    <recommendedName>
        <fullName evidence="1">N-acetyltransferase domain-containing protein</fullName>
    </recommendedName>
</protein>
<dbReference type="InterPro" id="IPR016181">
    <property type="entry name" value="Acyl_CoA_acyltransferase"/>
</dbReference>
<dbReference type="GO" id="GO:0016747">
    <property type="term" value="F:acyltransferase activity, transferring groups other than amino-acyl groups"/>
    <property type="evidence" value="ECO:0007669"/>
    <property type="project" value="InterPro"/>
</dbReference>
<dbReference type="STRING" id="70996.SE18_14160"/>
<dbReference type="RefSeq" id="WP_054535112.1">
    <property type="nucleotide sequence ID" value="NZ_LGKP01000022.1"/>
</dbReference>
<dbReference type="InterPro" id="IPR000182">
    <property type="entry name" value="GNAT_dom"/>
</dbReference>
<dbReference type="Proteomes" id="UP000050277">
    <property type="component" value="Unassembled WGS sequence"/>
</dbReference>
<dbReference type="EMBL" id="LGKP01000022">
    <property type="protein sequence ID" value="KPL86027.1"/>
    <property type="molecule type" value="Genomic_DNA"/>
</dbReference>
<dbReference type="OrthoDB" id="9806005at2"/>
<keyword evidence="3" id="KW-1185">Reference proteome</keyword>
<dbReference type="PROSITE" id="PS51186">
    <property type="entry name" value="GNAT"/>
    <property type="match status" value="1"/>
</dbReference>
<feature type="domain" description="N-acetyltransferase" evidence="1">
    <location>
        <begin position="206"/>
        <end position="380"/>
    </location>
</feature>
<comment type="caution">
    <text evidence="2">The sequence shown here is derived from an EMBL/GenBank/DDBJ whole genome shotgun (WGS) entry which is preliminary data.</text>
</comment>
<dbReference type="PANTHER" id="PTHR41368">
    <property type="entry name" value="PROTEIN YGHO"/>
    <property type="match status" value="1"/>
</dbReference>
<sequence>MVPLQIVAVRNAKQRQQFIRFPWQVYRGANPDPLWVPPLLIERERFFNPKHGGFFAHGDVQLFLAQRGTEIVGTISAHINFLHNRTHNEQLGFFGFFEVLDDPEAAAALLQTACAWVRDRGYKAIRGPMNFSINDECGLLIEGFERAPVMMMTYNPPRYVEYIEQAGFGKKIDLYAWVIDQQSYAEKGRGPKIERVAALAQAQTGLTFRKLNMRRFSEEVEAGWHVYNQAWANNWGAIHMTLAEFRHLAYSFKPFLDPEVMIVAEDQGRMVGLLIAVPDINIPLRYSDGRLLPFGWLTMLRHKREINQMRVLIMGVLPEYRRRGIDAVFYREVRNAGLKRGYHTAEMSWILENNDVMNNTIAGLGGRRYKTYRIYEKKLA</sequence>
<reference evidence="2 3" key="1">
    <citation type="submission" date="2015-07" db="EMBL/GenBank/DDBJ databases">
        <title>Whole genome sequence of Herpetosiphon geysericola DSM 7119.</title>
        <authorList>
            <person name="Hemp J."/>
            <person name="Ward L.M."/>
            <person name="Pace L.A."/>
            <person name="Fischer W.W."/>
        </authorList>
    </citation>
    <scope>NUCLEOTIDE SEQUENCE [LARGE SCALE GENOMIC DNA]</scope>
    <source>
        <strain evidence="2 3">DSM 7119</strain>
    </source>
</reference>
<name>A0A0P6YLA1_9CHLR</name>